<dbReference type="HOGENOM" id="CLU_1956960_0_0_6"/>
<dbReference type="RefSeq" id="WP_011786644.1">
    <property type="nucleotide sequence ID" value="NC_008740.1"/>
</dbReference>
<evidence type="ECO:0000313" key="2">
    <source>
        <dbReference type="Proteomes" id="UP000000998"/>
    </source>
</evidence>
<gene>
    <name evidence="1" type="ordered locus">Maqu_3206</name>
</gene>
<dbReference type="OrthoDB" id="9942346at2"/>
<proteinExistence type="predicted"/>
<accession>A1U5L0</accession>
<name>A1U5L0_MARN8</name>
<protein>
    <recommendedName>
        <fullName evidence="3">Outer membrane protein assembly factor BamE</fullName>
    </recommendedName>
</protein>
<sequence precursor="true">MLLNSSSRIISVVVLSAIILSGCATSVGNRASFENTKFVIGETDKQTVASVLGLPSEVSRSDNLLLWGYPESPKLSGLIIAVPTAPDVVSTYAIDMTDESGLAQSKMVYGFDEAGILRQVSDQRSNKE</sequence>
<dbReference type="AlphaFoldDB" id="A1U5L0"/>
<organism evidence="1 2">
    <name type="scientific">Marinobacter nauticus (strain ATCC 700491 / DSM 11845 / VT8)</name>
    <name type="common">Marinobacter aquaeolei</name>
    <dbReference type="NCBI Taxonomy" id="351348"/>
    <lineage>
        <taxon>Bacteria</taxon>
        <taxon>Pseudomonadati</taxon>
        <taxon>Pseudomonadota</taxon>
        <taxon>Gammaproteobacteria</taxon>
        <taxon>Pseudomonadales</taxon>
        <taxon>Marinobacteraceae</taxon>
        <taxon>Marinobacter</taxon>
    </lineage>
</organism>
<dbReference type="Proteomes" id="UP000000998">
    <property type="component" value="Chromosome"/>
</dbReference>
<evidence type="ECO:0008006" key="3">
    <source>
        <dbReference type="Google" id="ProtNLM"/>
    </source>
</evidence>
<reference evidence="2" key="1">
    <citation type="journal article" date="2011" name="Appl. Environ. Microbiol.">
        <title>Genomic potential of Marinobacter aquaeolei, a biogeochemical 'opportunitroph'.</title>
        <authorList>
            <person name="Singer E."/>
            <person name="Webb E.A."/>
            <person name="Nelson W.C."/>
            <person name="Heidelberg J.F."/>
            <person name="Ivanova N."/>
            <person name="Pati A."/>
            <person name="Edwards K.J."/>
        </authorList>
    </citation>
    <scope>NUCLEOTIDE SEQUENCE [LARGE SCALE GENOMIC DNA]</scope>
    <source>
        <strain evidence="2">ATCC 700491 / DSM 11845 / VT8</strain>
    </source>
</reference>
<dbReference type="EMBL" id="CP000514">
    <property type="protein sequence ID" value="ABM20279.1"/>
    <property type="molecule type" value="Genomic_DNA"/>
</dbReference>
<evidence type="ECO:0000313" key="1">
    <source>
        <dbReference type="EMBL" id="ABM20279.1"/>
    </source>
</evidence>
<dbReference type="STRING" id="351348.Maqu_3206"/>
<dbReference type="KEGG" id="maq:Maqu_3206"/>